<dbReference type="RefSeq" id="WP_012036138.1">
    <property type="nucleotide sequence ID" value="NC_009464.1"/>
</dbReference>
<protein>
    <recommendedName>
        <fullName evidence="2">HTH iclR-type domain-containing protein</fullName>
    </recommendedName>
</protein>
<dbReference type="InterPro" id="IPR036390">
    <property type="entry name" value="WH_DNA-bd_sf"/>
</dbReference>
<name>Q0W5F8_METAR</name>
<evidence type="ECO:0000256" key="1">
    <source>
        <dbReference type="SAM" id="MobiDB-lite"/>
    </source>
</evidence>
<dbReference type="Pfam" id="PF09339">
    <property type="entry name" value="HTH_IclR"/>
    <property type="match status" value="1"/>
</dbReference>
<dbReference type="PATRIC" id="fig|351160.9.peg.1854"/>
<proteinExistence type="predicted"/>
<feature type="domain" description="HTH iclR-type" evidence="2">
    <location>
        <begin position="14"/>
        <end position="57"/>
    </location>
</feature>
<feature type="region of interest" description="Disordered" evidence="1">
    <location>
        <begin position="119"/>
        <end position="142"/>
    </location>
</feature>
<dbReference type="InterPro" id="IPR036388">
    <property type="entry name" value="WH-like_DNA-bd_sf"/>
</dbReference>
<gene>
    <name evidence="3" type="ORF">RCIX1061</name>
</gene>
<dbReference type="OrthoDB" id="142841at2157"/>
<dbReference type="InterPro" id="IPR005471">
    <property type="entry name" value="Tscrpt_reg_IclR_N"/>
</dbReference>
<keyword evidence="4" id="KW-1185">Reference proteome</keyword>
<dbReference type="KEGG" id="rci:RCIX1061"/>
<dbReference type="eggNOG" id="arCOG01210">
    <property type="taxonomic scope" value="Archaea"/>
</dbReference>
<dbReference type="SUPFAM" id="SSF46785">
    <property type="entry name" value="Winged helix' DNA-binding domain"/>
    <property type="match status" value="1"/>
</dbReference>
<dbReference type="Gene3D" id="1.10.10.10">
    <property type="entry name" value="Winged helix-like DNA-binding domain superfamily/Winged helix DNA-binding domain"/>
    <property type="match status" value="1"/>
</dbReference>
<feature type="compositionally biased region" description="Polar residues" evidence="1">
    <location>
        <begin position="125"/>
        <end position="142"/>
    </location>
</feature>
<accession>Q0W5F8</accession>
<dbReference type="GeneID" id="5145647"/>
<organism evidence="3 4">
    <name type="scientific">Methanocella arvoryzae (strain DSM 22066 / NBRC 105507 / MRE50)</name>
    <dbReference type="NCBI Taxonomy" id="351160"/>
    <lineage>
        <taxon>Archaea</taxon>
        <taxon>Methanobacteriati</taxon>
        <taxon>Methanobacteriota</taxon>
        <taxon>Stenosarchaea group</taxon>
        <taxon>Methanomicrobia</taxon>
        <taxon>Methanocellales</taxon>
        <taxon>Methanocellaceae</taxon>
        <taxon>Methanocella</taxon>
    </lineage>
</organism>
<dbReference type="AlphaFoldDB" id="Q0W5F8"/>
<dbReference type="EMBL" id="AM114193">
    <property type="protein sequence ID" value="CAJ36385.1"/>
    <property type="molecule type" value="Genomic_DNA"/>
</dbReference>
<dbReference type="Proteomes" id="UP000000663">
    <property type="component" value="Chromosome"/>
</dbReference>
<evidence type="ECO:0000313" key="4">
    <source>
        <dbReference type="Proteomes" id="UP000000663"/>
    </source>
</evidence>
<sequence length="142" mass="16123">MSLQSFLGRSSEITIVDFLAENNDFAYTISEISEFTGLSRPTVHSKLPMLIHNRLIEIDSQAGHVKTYRLARNEFVGTLITAVYQHSFLMADAEADSVALDKIGAEIDRKPEYSENRYYTPAERGNNNRNMKLSSRHPTQIK</sequence>
<reference evidence="3 4" key="1">
    <citation type="journal article" date="2006" name="Science">
        <title>Genome of rice cluster I archaea -- the key methane producers in the rice rhizosphere.</title>
        <authorList>
            <person name="Erkel C."/>
            <person name="Kube M."/>
            <person name="Reinhardt R."/>
            <person name="Liesack W."/>
        </authorList>
    </citation>
    <scope>NUCLEOTIDE SEQUENCE [LARGE SCALE GENOMIC DNA]</scope>
    <source>
        <strain evidence="4">DSM 22066 / NBRC 105507 / MRE50</strain>
    </source>
</reference>
<evidence type="ECO:0000313" key="3">
    <source>
        <dbReference type="EMBL" id="CAJ36385.1"/>
    </source>
</evidence>
<evidence type="ECO:0000259" key="2">
    <source>
        <dbReference type="Pfam" id="PF09339"/>
    </source>
</evidence>